<proteinExistence type="predicted"/>
<evidence type="ECO:0000313" key="1">
    <source>
        <dbReference type="EMBL" id="MBW4666411.1"/>
    </source>
</evidence>
<sequence>MLFLKIAKYQEVKTLSMKEEGRRKKEEVFYLQTSSIPEFKTPTPMRCQF</sequence>
<reference evidence="1" key="2">
    <citation type="journal article" date="2022" name="Microbiol. Resour. Announc.">
        <title>Metagenome Sequencing to Explore Phylogenomics of Terrestrial Cyanobacteria.</title>
        <authorList>
            <person name="Ward R.D."/>
            <person name="Stajich J.E."/>
            <person name="Johansen J.R."/>
            <person name="Huntemann M."/>
            <person name="Clum A."/>
            <person name="Foster B."/>
            <person name="Foster B."/>
            <person name="Roux S."/>
            <person name="Palaniappan K."/>
            <person name="Varghese N."/>
            <person name="Mukherjee S."/>
            <person name="Reddy T.B.K."/>
            <person name="Daum C."/>
            <person name="Copeland A."/>
            <person name="Chen I.A."/>
            <person name="Ivanova N.N."/>
            <person name="Kyrpides N.C."/>
            <person name="Shapiro N."/>
            <person name="Eloe-Fadrosh E.A."/>
            <person name="Pietrasiak N."/>
        </authorList>
    </citation>
    <scope>NUCLEOTIDE SEQUENCE</scope>
    <source>
        <strain evidence="1">GSE-NOS-MK-12-04C</strain>
    </source>
</reference>
<reference evidence="1" key="1">
    <citation type="submission" date="2021-05" db="EMBL/GenBank/DDBJ databases">
        <authorList>
            <person name="Pietrasiak N."/>
            <person name="Ward R."/>
            <person name="Stajich J.E."/>
            <person name="Kurbessoian T."/>
        </authorList>
    </citation>
    <scope>NUCLEOTIDE SEQUENCE</scope>
    <source>
        <strain evidence="1">GSE-NOS-MK-12-04C</strain>
    </source>
</reference>
<dbReference type="Proteomes" id="UP000729701">
    <property type="component" value="Unassembled WGS sequence"/>
</dbReference>
<accession>A0A951QIB4</accession>
<evidence type="ECO:0000313" key="2">
    <source>
        <dbReference type="Proteomes" id="UP000729701"/>
    </source>
</evidence>
<organism evidence="1 2">
    <name type="scientific">Cyanomargarita calcarea GSE-NOS-MK-12-04C</name>
    <dbReference type="NCBI Taxonomy" id="2839659"/>
    <lineage>
        <taxon>Bacteria</taxon>
        <taxon>Bacillati</taxon>
        <taxon>Cyanobacteriota</taxon>
        <taxon>Cyanophyceae</taxon>
        <taxon>Nostocales</taxon>
        <taxon>Cyanomargaritaceae</taxon>
        <taxon>Cyanomargarita</taxon>
    </lineage>
</organism>
<name>A0A951QIB4_9CYAN</name>
<dbReference type="AlphaFoldDB" id="A0A951QIB4"/>
<protein>
    <submittedName>
        <fullName evidence="1">Uncharacterized protein</fullName>
    </submittedName>
</protein>
<comment type="caution">
    <text evidence="1">The sequence shown here is derived from an EMBL/GenBank/DDBJ whole genome shotgun (WGS) entry which is preliminary data.</text>
</comment>
<gene>
    <name evidence="1" type="ORF">KME60_02930</name>
</gene>
<dbReference type="EMBL" id="JAHHGZ010000002">
    <property type="protein sequence ID" value="MBW4666411.1"/>
    <property type="molecule type" value="Genomic_DNA"/>
</dbReference>